<keyword evidence="3" id="KW-1185">Reference proteome</keyword>
<sequence length="68" mass="8040">MLYFFFASGLPVYHDIPHDINLSNNIYRGLRPSIPLHVPKLVKELIIKCWDDQKDKRPTSEDIFNTLR</sequence>
<gene>
    <name evidence="2" type="ORF">GMARGA_LOCUS2018</name>
</gene>
<dbReference type="Proteomes" id="UP000789901">
    <property type="component" value="Unassembled WGS sequence"/>
</dbReference>
<dbReference type="Gene3D" id="1.10.510.10">
    <property type="entry name" value="Transferase(Phosphotransferase) domain 1"/>
    <property type="match status" value="1"/>
</dbReference>
<proteinExistence type="predicted"/>
<evidence type="ECO:0000313" key="2">
    <source>
        <dbReference type="EMBL" id="CAG8497235.1"/>
    </source>
</evidence>
<comment type="caution">
    <text evidence="2">The sequence shown here is derived from an EMBL/GenBank/DDBJ whole genome shotgun (WGS) entry which is preliminary data.</text>
</comment>
<evidence type="ECO:0000313" key="3">
    <source>
        <dbReference type="Proteomes" id="UP000789901"/>
    </source>
</evidence>
<dbReference type="EMBL" id="CAJVQB010000593">
    <property type="protein sequence ID" value="CAG8497235.1"/>
    <property type="molecule type" value="Genomic_DNA"/>
</dbReference>
<organism evidence="2 3">
    <name type="scientific">Gigaspora margarita</name>
    <dbReference type="NCBI Taxonomy" id="4874"/>
    <lineage>
        <taxon>Eukaryota</taxon>
        <taxon>Fungi</taxon>
        <taxon>Fungi incertae sedis</taxon>
        <taxon>Mucoromycota</taxon>
        <taxon>Glomeromycotina</taxon>
        <taxon>Glomeromycetes</taxon>
        <taxon>Diversisporales</taxon>
        <taxon>Gigasporaceae</taxon>
        <taxon>Gigaspora</taxon>
    </lineage>
</organism>
<feature type="domain" description="Serine-threonine/tyrosine-protein kinase catalytic" evidence="1">
    <location>
        <begin position="5"/>
        <end position="67"/>
    </location>
</feature>
<dbReference type="InterPro" id="IPR011009">
    <property type="entry name" value="Kinase-like_dom_sf"/>
</dbReference>
<protein>
    <submittedName>
        <fullName evidence="2">32778_t:CDS:1</fullName>
    </submittedName>
</protein>
<dbReference type="InterPro" id="IPR001245">
    <property type="entry name" value="Ser-Thr/Tyr_kinase_cat_dom"/>
</dbReference>
<dbReference type="SUPFAM" id="SSF56112">
    <property type="entry name" value="Protein kinase-like (PK-like)"/>
    <property type="match status" value="1"/>
</dbReference>
<evidence type="ECO:0000259" key="1">
    <source>
        <dbReference type="Pfam" id="PF07714"/>
    </source>
</evidence>
<reference evidence="2 3" key="1">
    <citation type="submission" date="2021-06" db="EMBL/GenBank/DDBJ databases">
        <authorList>
            <person name="Kallberg Y."/>
            <person name="Tangrot J."/>
            <person name="Rosling A."/>
        </authorList>
    </citation>
    <scope>NUCLEOTIDE SEQUENCE [LARGE SCALE GENOMIC DNA]</scope>
    <source>
        <strain evidence="2 3">120-4 pot B 10/14</strain>
    </source>
</reference>
<name>A0ABM8W102_GIGMA</name>
<accession>A0ABM8W102</accession>
<dbReference type="Pfam" id="PF07714">
    <property type="entry name" value="PK_Tyr_Ser-Thr"/>
    <property type="match status" value="1"/>
</dbReference>